<sequence length="94" mass="10356">MVDMKEGMEGGEWSINLGQQSRSNHSNSIRHSVRACSSVSRVQREPMAPFEACRQAGRERALLARWNPSVLLLRGQAAISPASYSGKKRKSSSP</sequence>
<accession>A0ABD2Q3R3</accession>
<keyword evidence="3" id="KW-1185">Reference proteome</keyword>
<name>A0ABD2Q3R3_9PLAT</name>
<proteinExistence type="predicted"/>
<reference evidence="2 3" key="1">
    <citation type="submission" date="2024-11" db="EMBL/GenBank/DDBJ databases">
        <title>Adaptive evolution of stress response genes in parasites aligns with host niche diversity.</title>
        <authorList>
            <person name="Hahn C."/>
            <person name="Resl P."/>
        </authorList>
    </citation>
    <scope>NUCLEOTIDE SEQUENCE [LARGE SCALE GENOMIC DNA]</scope>
    <source>
        <strain evidence="2">EGGRZ-B1_66</strain>
        <tissue evidence="2">Body</tissue>
    </source>
</reference>
<evidence type="ECO:0000313" key="2">
    <source>
        <dbReference type="EMBL" id="KAL3314249.1"/>
    </source>
</evidence>
<comment type="caution">
    <text evidence="2">The sequence shown here is derived from an EMBL/GenBank/DDBJ whole genome shotgun (WGS) entry which is preliminary data.</text>
</comment>
<organism evidence="2 3">
    <name type="scientific">Cichlidogyrus casuarinus</name>
    <dbReference type="NCBI Taxonomy" id="1844966"/>
    <lineage>
        <taxon>Eukaryota</taxon>
        <taxon>Metazoa</taxon>
        <taxon>Spiralia</taxon>
        <taxon>Lophotrochozoa</taxon>
        <taxon>Platyhelminthes</taxon>
        <taxon>Monogenea</taxon>
        <taxon>Monopisthocotylea</taxon>
        <taxon>Dactylogyridea</taxon>
        <taxon>Ancyrocephalidae</taxon>
        <taxon>Cichlidogyrus</taxon>
    </lineage>
</organism>
<protein>
    <submittedName>
        <fullName evidence="2">Uncharacterized protein</fullName>
    </submittedName>
</protein>
<feature type="region of interest" description="Disordered" evidence="1">
    <location>
        <begin position="1"/>
        <end position="30"/>
    </location>
</feature>
<dbReference type="AlphaFoldDB" id="A0ABD2Q3R3"/>
<dbReference type="Proteomes" id="UP001626550">
    <property type="component" value="Unassembled WGS sequence"/>
</dbReference>
<feature type="compositionally biased region" description="Low complexity" evidence="1">
    <location>
        <begin position="19"/>
        <end position="30"/>
    </location>
</feature>
<evidence type="ECO:0000313" key="3">
    <source>
        <dbReference type="Proteomes" id="UP001626550"/>
    </source>
</evidence>
<evidence type="ECO:0000256" key="1">
    <source>
        <dbReference type="SAM" id="MobiDB-lite"/>
    </source>
</evidence>
<dbReference type="EMBL" id="JBJKFK010001055">
    <property type="protein sequence ID" value="KAL3314249.1"/>
    <property type="molecule type" value="Genomic_DNA"/>
</dbReference>
<gene>
    <name evidence="2" type="ORF">Ciccas_007133</name>
</gene>